<dbReference type="Proteomes" id="UP000829384">
    <property type="component" value="Unassembled WGS sequence"/>
</dbReference>
<keyword evidence="2" id="KW-1185">Reference proteome</keyword>
<accession>A0ABS9R3Y4</accession>
<comment type="caution">
    <text evidence="1">The sequence shown here is derived from an EMBL/GenBank/DDBJ whole genome shotgun (WGS) entry which is preliminary data.</text>
</comment>
<gene>
    <name evidence="1" type="ORF">H9J30_21470</name>
</gene>
<evidence type="ECO:0000313" key="2">
    <source>
        <dbReference type="Proteomes" id="UP000829384"/>
    </source>
</evidence>
<dbReference type="EMBL" id="JACSDI010000047">
    <property type="protein sequence ID" value="MCG9966436.1"/>
    <property type="molecule type" value="Genomic_DNA"/>
</dbReference>
<organism evidence="1 2">
    <name type="scientific">Shewanella cutis</name>
    <dbReference type="NCBI Taxonomy" id="2766780"/>
    <lineage>
        <taxon>Bacteria</taxon>
        <taxon>Pseudomonadati</taxon>
        <taxon>Pseudomonadota</taxon>
        <taxon>Gammaproteobacteria</taxon>
        <taxon>Alteromonadales</taxon>
        <taxon>Shewanellaceae</taxon>
        <taxon>Shewanella</taxon>
    </lineage>
</organism>
<evidence type="ECO:0000313" key="1">
    <source>
        <dbReference type="EMBL" id="MCG9966436.1"/>
    </source>
</evidence>
<sequence length="253" mass="26413">MAYNTSRPAPADVPLTKNRITGAASTIVENNLSANRIMLTDAGGKVSSAPALTANRLLKSDSNGQPAIINAITANRALASDANGYPVHATTTSSELNLIAGSTSRDTSNTPEDADGVLMNDNGTMRMLAFSRVWEWMKFKFTGAISGLLTTNLTASKILVSDANGKIAANGAPATLLSNLSEFVGVSKFITQARPSSGSTVVQLMTASIRTITLDLEVTATATNIRAYQDASSGMQLFKVNAVTTTSSCTRTS</sequence>
<proteinExistence type="predicted"/>
<feature type="non-terminal residue" evidence="1">
    <location>
        <position position="253"/>
    </location>
</feature>
<name>A0ABS9R3Y4_9GAMM</name>
<protein>
    <submittedName>
        <fullName evidence="1">Uncharacterized protein</fullName>
    </submittedName>
</protein>
<reference evidence="1 2" key="1">
    <citation type="submission" date="2020-08" db="EMBL/GenBank/DDBJ databases">
        <title>Whole genome sequence of Shewanella sp strain PS-2.</title>
        <authorList>
            <person name="Das S.K."/>
        </authorList>
    </citation>
    <scope>NUCLEOTIDE SEQUENCE [LARGE SCALE GENOMIC DNA]</scope>
    <source>
        <strain evidence="1 2">PS-2</strain>
    </source>
</reference>